<proteinExistence type="predicted"/>
<dbReference type="OrthoDB" id="9802987at2"/>
<dbReference type="Proteomes" id="UP000285190">
    <property type="component" value="Unassembled WGS sequence"/>
</dbReference>
<dbReference type="PANTHER" id="PTHR46830">
    <property type="entry name" value="TRANSFERASE, PUTATIVE-RELATED"/>
    <property type="match status" value="1"/>
</dbReference>
<keyword evidence="2" id="KW-1185">Reference proteome</keyword>
<dbReference type="InterPro" id="IPR007577">
    <property type="entry name" value="GlycoTrfase_DXD_sugar-bd_CS"/>
</dbReference>
<reference evidence="1 2" key="1">
    <citation type="submission" date="2018-09" db="EMBL/GenBank/DDBJ databases">
        <authorList>
            <person name="Zhu H."/>
        </authorList>
    </citation>
    <scope>NUCLEOTIDE SEQUENCE [LARGE SCALE GENOMIC DNA]</scope>
    <source>
        <strain evidence="1 2">K2R10-39</strain>
    </source>
</reference>
<protein>
    <recommendedName>
        <fullName evidence="3">Glycosyl transferase</fullName>
    </recommendedName>
</protein>
<evidence type="ECO:0000313" key="1">
    <source>
        <dbReference type="EMBL" id="RJG05397.1"/>
    </source>
</evidence>
<name>A0A418WYT9_9BURK</name>
<dbReference type="RefSeq" id="WP_119737055.1">
    <property type="nucleotide sequence ID" value="NZ_QYUN01000002.1"/>
</dbReference>
<evidence type="ECO:0008006" key="3">
    <source>
        <dbReference type="Google" id="ProtNLM"/>
    </source>
</evidence>
<dbReference type="InterPro" id="IPR029044">
    <property type="entry name" value="Nucleotide-diphossugar_trans"/>
</dbReference>
<dbReference type="EMBL" id="QYUN01000002">
    <property type="protein sequence ID" value="RJG05397.1"/>
    <property type="molecule type" value="Genomic_DNA"/>
</dbReference>
<gene>
    <name evidence="1" type="ORF">D3870_04600</name>
</gene>
<organism evidence="1 2">
    <name type="scientific">Noviherbaspirillum cavernae</name>
    <dbReference type="NCBI Taxonomy" id="2320862"/>
    <lineage>
        <taxon>Bacteria</taxon>
        <taxon>Pseudomonadati</taxon>
        <taxon>Pseudomonadota</taxon>
        <taxon>Betaproteobacteria</taxon>
        <taxon>Burkholderiales</taxon>
        <taxon>Oxalobacteraceae</taxon>
        <taxon>Noviherbaspirillum</taxon>
    </lineage>
</organism>
<dbReference type="SUPFAM" id="SSF53448">
    <property type="entry name" value="Nucleotide-diphospho-sugar transferases"/>
    <property type="match status" value="1"/>
</dbReference>
<comment type="caution">
    <text evidence="1">The sequence shown here is derived from an EMBL/GenBank/DDBJ whole genome shotgun (WGS) entry which is preliminary data.</text>
</comment>
<dbReference type="Gene3D" id="3.90.550.20">
    <property type="match status" value="1"/>
</dbReference>
<dbReference type="AlphaFoldDB" id="A0A418WYT9"/>
<accession>A0A418WYT9</accession>
<dbReference type="Pfam" id="PF04488">
    <property type="entry name" value="Gly_transf_sug"/>
    <property type="match status" value="1"/>
</dbReference>
<dbReference type="PANTHER" id="PTHR46830:SF2">
    <property type="entry name" value="ALPHA-1,4-N-ACETYLGLUCOSAMINYLTRANSFERASE"/>
    <property type="match status" value="1"/>
</dbReference>
<evidence type="ECO:0000313" key="2">
    <source>
        <dbReference type="Proteomes" id="UP000285190"/>
    </source>
</evidence>
<sequence length="281" mass="32221">MISRIFHFIFGLKEQTEPFHLAHYLCLESCRQVNQPEAIYFHYANEPYGPLWDAIKPHLTLLPVQREPLPLAAYDKSAEGKLIAQQGWSYAHEADFIRLKVLLKHGGVYADMDTLFVAPMPSHLYQYDCVLGEEGALPDERGILRPSLCNALIVAVPGAPFVAKWLDAAYATFDGKWTSHSCQLASRLWEAHPELVHVAPRRYFYRHPWTPAGIQSLFERCDPDVRDVFSLHLCSHLWWDEHRTDFTRFHAGLLTEEYVRAGASTYAMLARRFLPTIQNAA</sequence>